<evidence type="ECO:0000313" key="1">
    <source>
        <dbReference type="EMBL" id="QHS84672.1"/>
    </source>
</evidence>
<proteinExistence type="predicted"/>
<dbReference type="EMBL" id="MN738811">
    <property type="protein sequence ID" value="QHS84672.1"/>
    <property type="molecule type" value="Genomic_DNA"/>
</dbReference>
<name>A0A6C0AY23_9ZZZZ</name>
<dbReference type="AlphaFoldDB" id="A0A6C0AY23"/>
<organism evidence="1">
    <name type="scientific">viral metagenome</name>
    <dbReference type="NCBI Taxonomy" id="1070528"/>
    <lineage>
        <taxon>unclassified sequences</taxon>
        <taxon>metagenomes</taxon>
        <taxon>organismal metagenomes</taxon>
    </lineage>
</organism>
<sequence>MLFILLFIIMYNNKKKICLNIYLYLINNGILL</sequence>
<accession>A0A6C0AY23</accession>
<reference evidence="1" key="1">
    <citation type="journal article" date="2020" name="Nature">
        <title>Giant virus diversity and host interactions through global metagenomics.</title>
        <authorList>
            <person name="Schulz F."/>
            <person name="Roux S."/>
            <person name="Paez-Espino D."/>
            <person name="Jungbluth S."/>
            <person name="Walsh D.A."/>
            <person name="Denef V.J."/>
            <person name="McMahon K.D."/>
            <person name="Konstantinidis K.T."/>
            <person name="Eloe-Fadrosh E.A."/>
            <person name="Kyrpides N.C."/>
            <person name="Woyke T."/>
        </authorList>
    </citation>
    <scope>NUCLEOTIDE SEQUENCE</scope>
    <source>
        <strain evidence="1">GVMAG-S-ERX556022-25</strain>
    </source>
</reference>
<protein>
    <submittedName>
        <fullName evidence="1">Uncharacterized protein</fullName>
    </submittedName>
</protein>